<keyword evidence="3" id="KW-1185">Reference proteome</keyword>
<keyword evidence="1" id="KW-1133">Transmembrane helix</keyword>
<dbReference type="EMBL" id="SMKA01000211">
    <property type="protein sequence ID" value="TDC21686.1"/>
    <property type="molecule type" value="Genomic_DNA"/>
</dbReference>
<sequence length="150" mass="16106">MIDDLGKLLDRVSAPADLAVILLIGPLGFGLDAGLDVIGFLPPSYVALGAACLGLGVKKVVDIRLAARGERKALQGSQEDLLRRSEAFMSRLYDEHAPTGLTDRMAKERGLHRSGITTDAQLEAALGECLAEYRVWMRTAVDSGVERSRG</sequence>
<feature type="transmembrane region" description="Helical" evidence="1">
    <location>
        <begin position="12"/>
        <end position="31"/>
    </location>
</feature>
<dbReference type="Proteomes" id="UP000295075">
    <property type="component" value="Unassembled WGS sequence"/>
</dbReference>
<dbReference type="AlphaFoldDB" id="A0A4R4PIG0"/>
<reference evidence="2 3" key="1">
    <citation type="submission" date="2019-03" db="EMBL/GenBank/DDBJ databases">
        <title>Draft genome sequences of novel Actinobacteria.</title>
        <authorList>
            <person name="Sahin N."/>
            <person name="Ay H."/>
            <person name="Saygin H."/>
        </authorList>
    </citation>
    <scope>NUCLEOTIDE SEQUENCE [LARGE SCALE GENOMIC DNA]</scope>
    <source>
        <strain evidence="2 3">JCM 30547</strain>
    </source>
</reference>
<evidence type="ECO:0000313" key="3">
    <source>
        <dbReference type="Proteomes" id="UP000295075"/>
    </source>
</evidence>
<dbReference type="OrthoDB" id="3829387at2"/>
<accession>A0A4R4PIG0</accession>
<organism evidence="2 3">
    <name type="scientific">Kribbella albertanoniae</name>
    <dbReference type="NCBI Taxonomy" id="1266829"/>
    <lineage>
        <taxon>Bacteria</taxon>
        <taxon>Bacillati</taxon>
        <taxon>Actinomycetota</taxon>
        <taxon>Actinomycetes</taxon>
        <taxon>Propionibacteriales</taxon>
        <taxon>Kribbellaceae</taxon>
        <taxon>Kribbella</taxon>
    </lineage>
</organism>
<protein>
    <submittedName>
        <fullName evidence="2">Uncharacterized protein</fullName>
    </submittedName>
</protein>
<evidence type="ECO:0000256" key="1">
    <source>
        <dbReference type="SAM" id="Phobius"/>
    </source>
</evidence>
<proteinExistence type="predicted"/>
<dbReference type="RefSeq" id="WP_132413493.1">
    <property type="nucleotide sequence ID" value="NZ_SMKA01000211.1"/>
</dbReference>
<evidence type="ECO:0000313" key="2">
    <source>
        <dbReference type="EMBL" id="TDC21686.1"/>
    </source>
</evidence>
<keyword evidence="1" id="KW-0472">Membrane</keyword>
<keyword evidence="1" id="KW-0812">Transmembrane</keyword>
<name>A0A4R4PIG0_9ACTN</name>
<feature type="transmembrane region" description="Helical" evidence="1">
    <location>
        <begin position="37"/>
        <end position="57"/>
    </location>
</feature>
<comment type="caution">
    <text evidence="2">The sequence shown here is derived from an EMBL/GenBank/DDBJ whole genome shotgun (WGS) entry which is preliminary data.</text>
</comment>
<gene>
    <name evidence="2" type="ORF">E1261_32795</name>
</gene>